<dbReference type="GeneID" id="17319944"/>
<accession>R7Q536</accession>
<name>R7Q536_CHOCR</name>
<dbReference type="RefSeq" id="XP_005712225.1">
    <property type="nucleotide sequence ID" value="XM_005712168.1"/>
</dbReference>
<protein>
    <submittedName>
        <fullName evidence="1">Uncharacterized protein</fullName>
    </submittedName>
</protein>
<dbReference type="Proteomes" id="UP000012073">
    <property type="component" value="Unassembled WGS sequence"/>
</dbReference>
<proteinExistence type="predicted"/>
<evidence type="ECO:0000313" key="2">
    <source>
        <dbReference type="Proteomes" id="UP000012073"/>
    </source>
</evidence>
<gene>
    <name evidence="1" type="ORF">CHC_T00001016001</name>
</gene>
<evidence type="ECO:0000313" key="1">
    <source>
        <dbReference type="EMBL" id="CDF32560.1"/>
    </source>
</evidence>
<reference evidence="2" key="1">
    <citation type="journal article" date="2013" name="Proc. Natl. Acad. Sci. U.S.A.">
        <title>Genome structure and metabolic features in the red seaweed Chondrus crispus shed light on evolution of the Archaeplastida.</title>
        <authorList>
            <person name="Collen J."/>
            <person name="Porcel B."/>
            <person name="Carre W."/>
            <person name="Ball S.G."/>
            <person name="Chaparro C."/>
            <person name="Tonon T."/>
            <person name="Barbeyron T."/>
            <person name="Michel G."/>
            <person name="Noel B."/>
            <person name="Valentin K."/>
            <person name="Elias M."/>
            <person name="Artiguenave F."/>
            <person name="Arun A."/>
            <person name="Aury J.M."/>
            <person name="Barbosa-Neto J.F."/>
            <person name="Bothwell J.H."/>
            <person name="Bouget F.Y."/>
            <person name="Brillet L."/>
            <person name="Cabello-Hurtado F."/>
            <person name="Capella-Gutierrez S."/>
            <person name="Charrier B."/>
            <person name="Cladiere L."/>
            <person name="Cock J.M."/>
            <person name="Coelho S.M."/>
            <person name="Colleoni C."/>
            <person name="Czjzek M."/>
            <person name="Da Silva C."/>
            <person name="Delage L."/>
            <person name="Denoeud F."/>
            <person name="Deschamps P."/>
            <person name="Dittami S.M."/>
            <person name="Gabaldon T."/>
            <person name="Gachon C.M."/>
            <person name="Groisillier A."/>
            <person name="Herve C."/>
            <person name="Jabbari K."/>
            <person name="Katinka M."/>
            <person name="Kloareg B."/>
            <person name="Kowalczyk N."/>
            <person name="Labadie K."/>
            <person name="Leblanc C."/>
            <person name="Lopez P.J."/>
            <person name="McLachlan D.H."/>
            <person name="Meslet-Cladiere L."/>
            <person name="Moustafa A."/>
            <person name="Nehr Z."/>
            <person name="Nyvall Collen P."/>
            <person name="Panaud O."/>
            <person name="Partensky F."/>
            <person name="Poulain J."/>
            <person name="Rensing S.A."/>
            <person name="Rousvoal S."/>
            <person name="Samson G."/>
            <person name="Symeonidi A."/>
            <person name="Weissenbach J."/>
            <person name="Zambounis A."/>
            <person name="Wincker P."/>
            <person name="Boyen C."/>
        </authorList>
    </citation>
    <scope>NUCLEOTIDE SEQUENCE [LARGE SCALE GENOMIC DNA]</scope>
    <source>
        <strain evidence="2">cv. Stackhouse</strain>
    </source>
</reference>
<dbReference type="Gene3D" id="2.130.10.10">
    <property type="entry name" value="YVTN repeat-like/Quinoprotein amine dehydrogenase"/>
    <property type="match status" value="1"/>
</dbReference>
<organism evidence="1 2">
    <name type="scientific">Chondrus crispus</name>
    <name type="common">Carrageen Irish moss</name>
    <name type="synonym">Polymorpha crispa</name>
    <dbReference type="NCBI Taxonomy" id="2769"/>
    <lineage>
        <taxon>Eukaryota</taxon>
        <taxon>Rhodophyta</taxon>
        <taxon>Florideophyceae</taxon>
        <taxon>Rhodymeniophycidae</taxon>
        <taxon>Gigartinales</taxon>
        <taxon>Gigartinaceae</taxon>
        <taxon>Chondrus</taxon>
    </lineage>
</organism>
<dbReference type="KEGG" id="ccp:CHC_T00001016001"/>
<dbReference type="PhylomeDB" id="R7Q536"/>
<dbReference type="SUPFAM" id="SSF82171">
    <property type="entry name" value="DPP6 N-terminal domain-like"/>
    <property type="match status" value="1"/>
</dbReference>
<dbReference type="AlphaFoldDB" id="R7Q536"/>
<sequence length="370" mass="41990">MAWAGNDTKIALGGSNNDGRVVLLSARTGEAIRVACGHTDGRVVLRGAKTEETMGDAPERVPDSVGLKWAADQGLLEWYSDEFADEVHIDWFNFVKRPWREGEEGVRVSFSVERAPFSVGRALFPHDGSYASVSVKWSPDDKWIASTGYNMVEIDDFDENGIPRRVGVMIWNWETGVIYRYQYQCQLKRYCKYIYSPPHLLEWSDDGRRVALGIGQELAIWDIETGVMLRYSTNSEDLIQIAWFRDGSRIATLGTTIVGRGTLRILSVTSQSAVCEKQYDDVGYLKESDLRQFIDTNEGKLTAADLERKLERKLRIRQKGDGVFYKTGDDEIRLATVAGRRWYCSTSGRHIAIQVKVGSYARLHFYELLE</sequence>
<dbReference type="InterPro" id="IPR015943">
    <property type="entry name" value="WD40/YVTN_repeat-like_dom_sf"/>
</dbReference>
<keyword evidence="2" id="KW-1185">Reference proteome</keyword>
<dbReference type="Gramene" id="CDF32560">
    <property type="protein sequence ID" value="CDF32560"/>
    <property type="gene ID" value="CHC_T00001016001"/>
</dbReference>
<dbReference type="EMBL" id="HG001518">
    <property type="protein sequence ID" value="CDF32560.1"/>
    <property type="molecule type" value="Genomic_DNA"/>
</dbReference>